<feature type="non-terminal residue" evidence="2">
    <location>
        <position position="116"/>
    </location>
</feature>
<comment type="caution">
    <text evidence="2">The sequence shown here is derived from an EMBL/GenBank/DDBJ whole genome shotgun (WGS) entry which is preliminary data.</text>
</comment>
<dbReference type="EMBL" id="CAJVQB010054685">
    <property type="protein sequence ID" value="CAG8836928.1"/>
    <property type="molecule type" value="Genomic_DNA"/>
</dbReference>
<sequence>MSIWIHLLLSICRLGSNYSSEYACTFLQVFEFEFQSESNCPTLHEKIYIEHLQQDLINQNQNTFGLLEALLDNNFYEQVNQFANSEGKELWKILLINEFTHSNMNAELQQAQIQIS</sequence>
<feature type="chain" id="PRO_5045709057" evidence="1">
    <location>
        <begin position="20"/>
        <end position="116"/>
    </location>
</feature>
<proteinExistence type="predicted"/>
<keyword evidence="3" id="KW-1185">Reference proteome</keyword>
<keyword evidence="1" id="KW-0732">Signal</keyword>
<gene>
    <name evidence="2" type="ORF">GMARGA_LOCUS33273</name>
</gene>
<evidence type="ECO:0000313" key="2">
    <source>
        <dbReference type="EMBL" id="CAG8836928.1"/>
    </source>
</evidence>
<reference evidence="2 3" key="1">
    <citation type="submission" date="2021-06" db="EMBL/GenBank/DDBJ databases">
        <authorList>
            <person name="Kallberg Y."/>
            <person name="Tangrot J."/>
            <person name="Rosling A."/>
        </authorList>
    </citation>
    <scope>NUCLEOTIDE SEQUENCE [LARGE SCALE GENOMIC DNA]</scope>
    <source>
        <strain evidence="2 3">120-4 pot B 10/14</strain>
    </source>
</reference>
<organism evidence="2 3">
    <name type="scientific">Gigaspora margarita</name>
    <dbReference type="NCBI Taxonomy" id="4874"/>
    <lineage>
        <taxon>Eukaryota</taxon>
        <taxon>Fungi</taxon>
        <taxon>Fungi incertae sedis</taxon>
        <taxon>Mucoromycota</taxon>
        <taxon>Glomeromycotina</taxon>
        <taxon>Glomeromycetes</taxon>
        <taxon>Diversisporales</taxon>
        <taxon>Gigasporaceae</taxon>
        <taxon>Gigaspora</taxon>
    </lineage>
</organism>
<name>A0ABN7WNZ2_GIGMA</name>
<evidence type="ECO:0000256" key="1">
    <source>
        <dbReference type="SAM" id="SignalP"/>
    </source>
</evidence>
<evidence type="ECO:0000313" key="3">
    <source>
        <dbReference type="Proteomes" id="UP000789901"/>
    </source>
</evidence>
<protein>
    <submittedName>
        <fullName evidence="2">34755_t:CDS:1</fullName>
    </submittedName>
</protein>
<feature type="signal peptide" evidence="1">
    <location>
        <begin position="1"/>
        <end position="19"/>
    </location>
</feature>
<dbReference type="Proteomes" id="UP000789901">
    <property type="component" value="Unassembled WGS sequence"/>
</dbReference>
<accession>A0ABN7WNZ2</accession>